<reference evidence="2 3" key="1">
    <citation type="submission" date="2020-08" db="EMBL/GenBank/DDBJ databases">
        <title>A Genomic Blueprint of the Chicken Gut Microbiome.</title>
        <authorList>
            <person name="Gilroy R."/>
            <person name="Ravi A."/>
            <person name="Getino M."/>
            <person name="Pursley I."/>
            <person name="Horton D.L."/>
            <person name="Alikhan N.-F."/>
            <person name="Baker D."/>
            <person name="Gharbi K."/>
            <person name="Hall N."/>
            <person name="Watson M."/>
            <person name="Adriaenssens E.M."/>
            <person name="Foster-Nyarko E."/>
            <person name="Jarju S."/>
            <person name="Secka A."/>
            <person name="Antonio M."/>
            <person name="Oren A."/>
            <person name="Chaudhuri R."/>
            <person name="La Ragione R.M."/>
            <person name="Hildebrand F."/>
            <person name="Pallen M.J."/>
        </authorList>
    </citation>
    <scope>NUCLEOTIDE SEQUENCE [LARGE SCALE GENOMIC DNA]</scope>
    <source>
        <strain evidence="2 3">Sa1CVA4</strain>
    </source>
</reference>
<dbReference type="Proteomes" id="UP000626242">
    <property type="component" value="Unassembled WGS sequence"/>
</dbReference>
<dbReference type="EMBL" id="JACSPS010000002">
    <property type="protein sequence ID" value="MBD8018281.1"/>
    <property type="molecule type" value="Genomic_DNA"/>
</dbReference>
<keyword evidence="3" id="KW-1185">Reference proteome</keyword>
<comment type="caution">
    <text evidence="2">The sequence shown here is derived from an EMBL/GenBank/DDBJ whole genome shotgun (WGS) entry which is preliminary data.</text>
</comment>
<organism evidence="2 3">
    <name type="scientific">Kaistella pullorum</name>
    <dbReference type="NCBI Taxonomy" id="2763074"/>
    <lineage>
        <taxon>Bacteria</taxon>
        <taxon>Pseudomonadati</taxon>
        <taxon>Bacteroidota</taxon>
        <taxon>Flavobacteriia</taxon>
        <taxon>Flavobacteriales</taxon>
        <taxon>Weeksellaceae</taxon>
        <taxon>Chryseobacterium group</taxon>
        <taxon>Kaistella</taxon>
    </lineage>
</organism>
<proteinExistence type="predicted"/>
<gene>
    <name evidence="2" type="ORF">H9628_07330</name>
</gene>
<name>A0ABR8WNJ9_9FLAO</name>
<feature type="region of interest" description="Disordered" evidence="1">
    <location>
        <begin position="1"/>
        <end position="43"/>
    </location>
</feature>
<accession>A0ABR8WNJ9</accession>
<sequence>MDNNNFKKSQDFANVDKNLNDNEAKNEQQQAVENSEIRIKDVRNPELTQENFVKNAENAVPPEAWENQKKAYDDAWQHNKNQQLGEEM</sequence>
<evidence type="ECO:0000256" key="1">
    <source>
        <dbReference type="SAM" id="MobiDB-lite"/>
    </source>
</evidence>
<evidence type="ECO:0000313" key="3">
    <source>
        <dbReference type="Proteomes" id="UP000626242"/>
    </source>
</evidence>
<evidence type="ECO:0000313" key="2">
    <source>
        <dbReference type="EMBL" id="MBD8018281.1"/>
    </source>
</evidence>
<protein>
    <submittedName>
        <fullName evidence="2">Uncharacterized protein</fullName>
    </submittedName>
</protein>
<dbReference type="RefSeq" id="WP_251833474.1">
    <property type="nucleotide sequence ID" value="NZ_JACSPS010000002.1"/>
</dbReference>